<keyword evidence="6" id="KW-1185">Reference proteome</keyword>
<dbReference type="InterPro" id="IPR032687">
    <property type="entry name" value="AraC-type_N"/>
</dbReference>
<dbReference type="STRING" id="550540.Fbal_2456"/>
<keyword evidence="3" id="KW-0804">Transcription</keyword>
<dbReference type="OrthoDB" id="5582699at2"/>
<keyword evidence="1" id="KW-0805">Transcription regulation</keyword>
<dbReference type="EMBL" id="CP002209">
    <property type="protein sequence ID" value="ADN76658.1"/>
    <property type="molecule type" value="Genomic_DNA"/>
</dbReference>
<dbReference type="InterPro" id="IPR018060">
    <property type="entry name" value="HTH_AraC"/>
</dbReference>
<accession>E1SMY9</accession>
<evidence type="ECO:0000313" key="6">
    <source>
        <dbReference type="Proteomes" id="UP000006683"/>
    </source>
</evidence>
<keyword evidence="2" id="KW-0238">DNA-binding</keyword>
<evidence type="ECO:0000256" key="2">
    <source>
        <dbReference type="ARBA" id="ARBA00023125"/>
    </source>
</evidence>
<dbReference type="RefSeq" id="WP_013345964.1">
    <property type="nucleotide sequence ID" value="NC_014541.1"/>
</dbReference>
<name>E1SMY9_FERBD</name>
<dbReference type="eggNOG" id="COG2207">
    <property type="taxonomic scope" value="Bacteria"/>
</dbReference>
<dbReference type="GO" id="GO:0003700">
    <property type="term" value="F:DNA-binding transcription factor activity"/>
    <property type="evidence" value="ECO:0007669"/>
    <property type="project" value="InterPro"/>
</dbReference>
<dbReference type="AlphaFoldDB" id="E1SMY9"/>
<dbReference type="Pfam" id="PF12833">
    <property type="entry name" value="HTH_18"/>
    <property type="match status" value="1"/>
</dbReference>
<dbReference type="PANTHER" id="PTHR47894">
    <property type="entry name" value="HTH-TYPE TRANSCRIPTIONAL REGULATOR GADX"/>
    <property type="match status" value="1"/>
</dbReference>
<organism evidence="5 6">
    <name type="scientific">Ferrimonas balearica (strain DSM 9799 / CCM 4581 / KCTC 23876 / PAT)</name>
    <dbReference type="NCBI Taxonomy" id="550540"/>
    <lineage>
        <taxon>Bacteria</taxon>
        <taxon>Pseudomonadati</taxon>
        <taxon>Pseudomonadota</taxon>
        <taxon>Gammaproteobacteria</taxon>
        <taxon>Alteromonadales</taxon>
        <taxon>Ferrimonadaceae</taxon>
        <taxon>Ferrimonas</taxon>
    </lineage>
</organism>
<dbReference type="SUPFAM" id="SSF46689">
    <property type="entry name" value="Homeodomain-like"/>
    <property type="match status" value="1"/>
</dbReference>
<dbReference type="Gene3D" id="1.10.10.60">
    <property type="entry name" value="Homeodomain-like"/>
    <property type="match status" value="1"/>
</dbReference>
<dbReference type="Pfam" id="PF12625">
    <property type="entry name" value="Arabinose_bd"/>
    <property type="match status" value="1"/>
</dbReference>
<protein>
    <submittedName>
        <fullName evidence="5">Transcriptional regulator, AraC family</fullName>
    </submittedName>
</protein>
<dbReference type="GO" id="GO:0005829">
    <property type="term" value="C:cytosol"/>
    <property type="evidence" value="ECO:0007669"/>
    <property type="project" value="TreeGrafter"/>
</dbReference>
<gene>
    <name evidence="5" type="ordered locus">Fbal_2456</name>
</gene>
<reference evidence="5 6" key="1">
    <citation type="journal article" date="2010" name="Stand. Genomic Sci.">
        <title>Complete genome sequence of Ferrimonas balearica type strain (PAT).</title>
        <authorList>
            <person name="Nolan M."/>
            <person name="Sikorski J."/>
            <person name="Davenport K."/>
            <person name="Lucas S."/>
            <person name="Glavina Del Rio T."/>
            <person name="Tice H."/>
            <person name="Cheng J."/>
            <person name="Goodwin L."/>
            <person name="Pitluck S."/>
            <person name="Liolios K."/>
            <person name="Ivanova N."/>
            <person name="Mavromatis K."/>
            <person name="Ovchinnikova G."/>
            <person name="Pati A."/>
            <person name="Chen A."/>
            <person name="Palaniappan K."/>
            <person name="Land M."/>
            <person name="Hauser L."/>
            <person name="Chang Y."/>
            <person name="Jeffries C."/>
            <person name="Tapia R."/>
            <person name="Brettin T."/>
            <person name="Detter J."/>
            <person name="Han C."/>
            <person name="Yasawong M."/>
            <person name="Rohde M."/>
            <person name="Tindall B."/>
            <person name="Goker M."/>
            <person name="Woyke T."/>
            <person name="Bristow J."/>
            <person name="Eisen J."/>
            <person name="Markowitz V."/>
            <person name="Hugenholtz P."/>
            <person name="Kyrpides N."/>
            <person name="Klenk H."/>
            <person name="Lapidus A."/>
        </authorList>
    </citation>
    <scope>NUCLEOTIDE SEQUENCE [LARGE SCALE GENOMIC DNA]</scope>
    <source>
        <strain evidence="6">DSM 9799 / CCM 4581 / KCTC 23876 / PAT</strain>
    </source>
</reference>
<proteinExistence type="predicted"/>
<dbReference type="GO" id="GO:0000976">
    <property type="term" value="F:transcription cis-regulatory region binding"/>
    <property type="evidence" value="ECO:0007669"/>
    <property type="project" value="TreeGrafter"/>
</dbReference>
<sequence length="340" mass="37850">MTLGSCAMPALLQYLDWARQHGVDPAPLLDQAGIDPALLAQPEARLGGEQFQQFLLALARVSQEDTFGLQSAQHVQPGSYSVLGYIAMNSDNLGQALERAMPYEKLVGDMGRSDWRFGPKEAVLRWHCQYSHPQVVPQMVDNVLASWTGFARALLGQPGASPSWVSLRRAVPADGGRAHQQWFGAPVQFGAEQDAIGIPASLLSQPVVRPDPQLLPVLEQHAKRRLQALEQQDDLPMRVRVQIEAALQRGPVRRDQIADALGLSEKTLQRRLAQCQTQYQTELDRVRLSLAQRALEETEQPVAELALRLGFSDVRSFQRRFKQWTGQGPGAYRQARRVQA</sequence>
<evidence type="ECO:0000313" key="5">
    <source>
        <dbReference type="EMBL" id="ADN76658.1"/>
    </source>
</evidence>
<dbReference type="Proteomes" id="UP000006683">
    <property type="component" value="Chromosome"/>
</dbReference>
<evidence type="ECO:0000256" key="1">
    <source>
        <dbReference type="ARBA" id="ARBA00023015"/>
    </source>
</evidence>
<dbReference type="GeneID" id="67182665"/>
<feature type="domain" description="HTH araC/xylS-type" evidence="4">
    <location>
        <begin position="237"/>
        <end position="335"/>
    </location>
</feature>
<dbReference type="PROSITE" id="PS01124">
    <property type="entry name" value="HTH_ARAC_FAMILY_2"/>
    <property type="match status" value="1"/>
</dbReference>
<dbReference type="SMART" id="SM00342">
    <property type="entry name" value="HTH_ARAC"/>
    <property type="match status" value="1"/>
</dbReference>
<dbReference type="PANTHER" id="PTHR47894:SF1">
    <property type="entry name" value="HTH-TYPE TRANSCRIPTIONAL REGULATOR VQSM"/>
    <property type="match status" value="1"/>
</dbReference>
<evidence type="ECO:0000256" key="3">
    <source>
        <dbReference type="ARBA" id="ARBA00023163"/>
    </source>
</evidence>
<evidence type="ECO:0000259" key="4">
    <source>
        <dbReference type="PROSITE" id="PS01124"/>
    </source>
</evidence>
<dbReference type="KEGG" id="fbl:Fbal_2456"/>
<dbReference type="HOGENOM" id="CLU_047522_1_3_6"/>
<dbReference type="InterPro" id="IPR009057">
    <property type="entry name" value="Homeodomain-like_sf"/>
</dbReference>